<gene>
    <name evidence="1" type="ORF">GCM10010993_01490</name>
</gene>
<reference evidence="2" key="1">
    <citation type="journal article" date="2019" name="Int. J. Syst. Evol. Microbiol.">
        <title>The Global Catalogue of Microorganisms (GCM) 10K type strain sequencing project: providing services to taxonomists for standard genome sequencing and annotation.</title>
        <authorList>
            <consortium name="The Broad Institute Genomics Platform"/>
            <consortium name="The Broad Institute Genome Sequencing Center for Infectious Disease"/>
            <person name="Wu L."/>
            <person name="Ma J."/>
        </authorList>
    </citation>
    <scope>NUCLEOTIDE SEQUENCE [LARGE SCALE GENOMIC DNA]</scope>
    <source>
        <strain evidence="2">CGMCC 1.12479</strain>
    </source>
</reference>
<protein>
    <recommendedName>
        <fullName evidence="3">TolB-like 6-blade propeller-like</fullName>
    </recommendedName>
</protein>
<dbReference type="Proteomes" id="UP000635885">
    <property type="component" value="Unassembled WGS sequence"/>
</dbReference>
<keyword evidence="2" id="KW-1185">Reference proteome</keyword>
<evidence type="ECO:0008006" key="3">
    <source>
        <dbReference type="Google" id="ProtNLM"/>
    </source>
</evidence>
<evidence type="ECO:0000313" key="2">
    <source>
        <dbReference type="Proteomes" id="UP000635885"/>
    </source>
</evidence>
<comment type="caution">
    <text evidence="1">The sequence shown here is derived from an EMBL/GenBank/DDBJ whole genome shotgun (WGS) entry which is preliminary data.</text>
</comment>
<proteinExistence type="predicted"/>
<evidence type="ECO:0000313" key="1">
    <source>
        <dbReference type="EMBL" id="GGC26092.1"/>
    </source>
</evidence>
<dbReference type="EMBL" id="BMFD01000001">
    <property type="protein sequence ID" value="GGC26092.1"/>
    <property type="molecule type" value="Genomic_DNA"/>
</dbReference>
<name>A0ABQ1LMT0_9BACT</name>
<organism evidence="1 2">
    <name type="scientific">Belliella aquatica</name>
    <dbReference type="NCBI Taxonomy" id="1323734"/>
    <lineage>
        <taxon>Bacteria</taxon>
        <taxon>Pseudomonadati</taxon>
        <taxon>Bacteroidota</taxon>
        <taxon>Cytophagia</taxon>
        <taxon>Cytophagales</taxon>
        <taxon>Cyclobacteriaceae</taxon>
        <taxon>Belliella</taxon>
    </lineage>
</organism>
<sequence length="386" mass="45367">MKYISYVFITSLLFFQCLEKEIRERIEEHQSIFEIEMIKKAVLVLLIISNFSCSNKDREILIPILEKKETWLTLTIDKKSTLYQPNTNILKWEFDGENIYLITNKNEFLQSDSLGNIITSEVISRVNLDTQKKPANYPQGMLSDFWVQNNQYGFLLLGKNQIKLFDENFQEKKHYELNELFESNFLNFYFLFQKSKNEILIIKRSDGKQNWNFNVLEFSSGDFINSFEVNFPVPINKLVISQFDNKLLLGDSKADFLATYDIKAGLLVEKDLFQRIDTFGNNQTLFNELFPKGFQNGLRDSGFIKSLYFENETKFLILNMNLKKRYEGLADPYYLLTVTDNSLSLKQFKDIDYVDFDNRGNLKFVKTVDGEIQLSILPISEYLSIY</sequence>
<dbReference type="RefSeq" id="WP_188438620.1">
    <property type="nucleotide sequence ID" value="NZ_BMFD01000001.1"/>
</dbReference>
<accession>A0ABQ1LMT0</accession>